<comment type="caution">
    <text evidence="2">The sequence shown here is derived from an EMBL/GenBank/DDBJ whole genome shotgun (WGS) entry which is preliminary data.</text>
</comment>
<sequence>MTITDNEAESTAKVFADALDFPINIGHLDDHTEIIGGPWRGWDFATALIGGGTTCWATYHWFDSGFALWIAFVGFPMTGYLTWLARQIPISRPSPWYRMRWIASCVIGTQRRAATSGRRDAWISPPKAVIDNLVFTAGGVYAEFILAGQPGGMMPYEVKRNVAKAHRPLVRQLPSGMVFWGMSARIDPMRMLQRMLGGFAHRSAWLRETRQWERYLHETPYYEQVFGVRVPVDAGMAGRSGIGAVAKAVQLVIGKDEDTPQTLQAYRAVVDEILSKIPEQFAARPATPRQVQWLYERHCTRGLVDRPFPHGTGGPGRLGPDDFPWVPARFDEGDQQARRGLRSWVRRNMPSFKPILRVDSEAAGTSFQTSLAIEQLPPGGLAFPRAEILLSPYDVDVYAATVDWYQHVSIRSREQELTRVHRAQRNLEDQNFQLSARRSSNSDLSRRYATSEQYMAALNGSQLEKATESTTVIAVGAANSAAVRQAVQQIKTHFAEELDTSLAARAGAQTALWQLGQPGSELRAPRSQFTQPTTTDQWARFAPLVSSELGHETGILLAENMATRRRAPVFVDLESSPERRITPGMLWVGPPGGGKSESCKRVVDGLLKRGHQASIVEPGTMGEWEPALAHHGDRVAVIRPGSGQWSMDGLRIFPREQAVEHLLDHLLPMMGVAANSRPARQLRKLLRPDQRVVEHLGALVPYLDSLAGDQRAEYAELADLLSYWSDMDYLRSMFDPSLPVPPIAEKDAVIWLTSDLELPEVADTTNVHLYNDQSARAKAGLAIYGMIASLTRLTYTDPVRRRPNAFGWFVAEEARTYFASPVGRKDARRIATQGRKERYGLLAVSQDIGDFDAIGRQHLPMRVVTPFKPTEREYARESFKKLGIDPAEYPEVLDTRTVAGHGYAYFLDDQGRAGLVDLLPPVQPELVAAFDTRYLNAYEGSTAW</sequence>
<dbReference type="Gene3D" id="3.40.50.300">
    <property type="entry name" value="P-loop containing nucleotide triphosphate hydrolases"/>
    <property type="match status" value="1"/>
</dbReference>
<evidence type="ECO:0000256" key="1">
    <source>
        <dbReference type="SAM" id="Phobius"/>
    </source>
</evidence>
<keyword evidence="2" id="KW-0547">Nucleotide-binding</keyword>
<evidence type="ECO:0000313" key="2">
    <source>
        <dbReference type="EMBL" id="MEB3031781.1"/>
    </source>
</evidence>
<proteinExistence type="predicted"/>
<keyword evidence="1" id="KW-0472">Membrane</keyword>
<reference evidence="2 3" key="1">
    <citation type="submission" date="2023-12" db="EMBL/GenBank/DDBJ databases">
        <title>Description of new species of Mycobacterium terrae complex isolated from sewage at the Sao Paulo Zoological Park Foundation in Brazil.</title>
        <authorList>
            <person name="Romagnoli C.L."/>
            <person name="Conceicao E.C."/>
            <person name="Machado E."/>
            <person name="Barreto L.B.P.F."/>
            <person name="Sharma A."/>
            <person name="Silva N.M."/>
            <person name="Marques L.E."/>
            <person name="Juliana M.A."/>
            <person name="Lourenco M.C.S."/>
            <person name="Digiampietri L.A."/>
            <person name="Suffys P.N."/>
            <person name="Viana-Niero C."/>
        </authorList>
    </citation>
    <scope>NUCLEOTIDE SEQUENCE [LARGE SCALE GENOMIC DNA]</scope>
    <source>
        <strain evidence="2 3">MYC340</strain>
    </source>
</reference>
<dbReference type="Pfam" id="PF12846">
    <property type="entry name" value="AAA_10"/>
    <property type="match status" value="1"/>
</dbReference>
<dbReference type="Proteomes" id="UP001298593">
    <property type="component" value="Unassembled WGS sequence"/>
</dbReference>
<dbReference type="InterPro" id="IPR027417">
    <property type="entry name" value="P-loop_NTPase"/>
</dbReference>
<protein>
    <submittedName>
        <fullName evidence="2">ATP-binding protein</fullName>
    </submittedName>
</protein>
<dbReference type="RefSeq" id="WP_329779939.1">
    <property type="nucleotide sequence ID" value="NZ_JAYJJU010000007.1"/>
</dbReference>
<dbReference type="EMBL" id="JAYJJU010000007">
    <property type="protein sequence ID" value="MEB3031781.1"/>
    <property type="molecule type" value="Genomic_DNA"/>
</dbReference>
<dbReference type="SUPFAM" id="SSF52540">
    <property type="entry name" value="P-loop containing nucleoside triphosphate hydrolases"/>
    <property type="match status" value="1"/>
</dbReference>
<name>A0ABU5XXP7_9MYCO</name>
<organism evidence="2 3">
    <name type="scientific">[Mycobacterium] nativiensis</name>
    <dbReference type="NCBI Taxonomy" id="2855503"/>
    <lineage>
        <taxon>Bacteria</taxon>
        <taxon>Bacillati</taxon>
        <taxon>Actinomycetota</taxon>
        <taxon>Actinomycetes</taxon>
        <taxon>Mycobacteriales</taxon>
        <taxon>Mycobacteriaceae</taxon>
        <taxon>Mycolicibacter</taxon>
    </lineage>
</organism>
<keyword evidence="1" id="KW-0812">Transmembrane</keyword>
<gene>
    <name evidence="2" type="ORF">KV113_09450</name>
</gene>
<keyword evidence="3" id="KW-1185">Reference proteome</keyword>
<evidence type="ECO:0000313" key="3">
    <source>
        <dbReference type="Proteomes" id="UP001298593"/>
    </source>
</evidence>
<feature type="transmembrane region" description="Helical" evidence="1">
    <location>
        <begin position="66"/>
        <end position="85"/>
    </location>
</feature>
<accession>A0ABU5XXP7</accession>
<dbReference type="GO" id="GO:0005524">
    <property type="term" value="F:ATP binding"/>
    <property type="evidence" value="ECO:0007669"/>
    <property type="project" value="UniProtKB-KW"/>
</dbReference>
<keyword evidence="2" id="KW-0067">ATP-binding</keyword>
<keyword evidence="1" id="KW-1133">Transmembrane helix</keyword>